<dbReference type="NCBIfam" id="TIGR00587">
    <property type="entry name" value="nfo"/>
    <property type="match status" value="1"/>
</dbReference>
<dbReference type="KEGG" id="zpl:ZBT109_1395"/>
<keyword evidence="6 9" id="KW-0378">Hydrolase</keyword>
<evidence type="ECO:0000256" key="7">
    <source>
        <dbReference type="ARBA" id="ARBA00022833"/>
    </source>
</evidence>
<proteinExistence type="inferred from homology"/>
<dbReference type="Gene3D" id="3.20.20.150">
    <property type="entry name" value="Divalent-metal-dependent TIM barrel enzymes"/>
    <property type="match status" value="1"/>
</dbReference>
<dbReference type="NCBIfam" id="NF002199">
    <property type="entry name" value="PRK01060.1-4"/>
    <property type="match status" value="1"/>
</dbReference>
<keyword evidence="12" id="KW-1185">Reference proteome</keyword>
<dbReference type="PROSITE" id="PS00731">
    <property type="entry name" value="AP_NUCLEASE_F2_3"/>
    <property type="match status" value="1"/>
</dbReference>
<keyword evidence="3 9" id="KW-0479">Metal-binding</keyword>
<dbReference type="InterPro" id="IPR013022">
    <property type="entry name" value="Xyl_isomerase-like_TIM-brl"/>
</dbReference>
<reference evidence="11 12" key="1">
    <citation type="submission" date="2018-09" db="EMBL/GenBank/DDBJ databases">
        <title>Zymobacter palmae IAM14233 (=T109) whole genome analysis.</title>
        <authorList>
            <person name="Yanase H."/>
        </authorList>
    </citation>
    <scope>NUCLEOTIDE SEQUENCE [LARGE SCALE GENOMIC DNA]</scope>
    <source>
        <strain evidence="11 12">IAM14233</strain>
    </source>
</reference>
<comment type="cofactor">
    <cofactor evidence="9">
        <name>Zn(2+)</name>
        <dbReference type="ChEBI" id="CHEBI:29105"/>
    </cofactor>
    <text evidence="9">Binds 3 Zn(2+) ions.</text>
</comment>
<dbReference type="EMBL" id="AP018933">
    <property type="protein sequence ID" value="BBG30155.1"/>
    <property type="molecule type" value="Genomic_DNA"/>
</dbReference>
<evidence type="ECO:0000256" key="5">
    <source>
        <dbReference type="ARBA" id="ARBA00022763"/>
    </source>
</evidence>
<feature type="binding site" evidence="9">
    <location>
        <position position="263"/>
    </location>
    <ligand>
        <name>Zn(2+)</name>
        <dbReference type="ChEBI" id="CHEBI:29105"/>
        <label>2</label>
    </ligand>
</feature>
<protein>
    <recommendedName>
        <fullName evidence="9">Probable endonuclease 4</fullName>
        <ecNumber evidence="9">3.1.21.2</ecNumber>
    </recommendedName>
    <alternativeName>
        <fullName evidence="9">Endodeoxyribonuclease IV</fullName>
    </alternativeName>
    <alternativeName>
        <fullName evidence="9">Endonuclease IV</fullName>
    </alternativeName>
</protein>
<feature type="binding site" evidence="9">
    <location>
        <position position="233"/>
    </location>
    <ligand>
        <name>Zn(2+)</name>
        <dbReference type="ChEBI" id="CHEBI:29105"/>
        <label>3</label>
    </ligand>
</feature>
<dbReference type="InterPro" id="IPR036237">
    <property type="entry name" value="Xyl_isomerase-like_sf"/>
</dbReference>
<dbReference type="GO" id="GO:0008833">
    <property type="term" value="F:deoxyribonuclease IV (phage-T4-induced) activity"/>
    <property type="evidence" value="ECO:0007669"/>
    <property type="project" value="UniProtKB-UniRule"/>
</dbReference>
<organism evidence="11 12">
    <name type="scientific">Zymobacter palmae</name>
    <dbReference type="NCBI Taxonomy" id="33074"/>
    <lineage>
        <taxon>Bacteria</taxon>
        <taxon>Pseudomonadati</taxon>
        <taxon>Pseudomonadota</taxon>
        <taxon>Gammaproteobacteria</taxon>
        <taxon>Oceanospirillales</taxon>
        <taxon>Halomonadaceae</taxon>
        <taxon>Zymobacter group</taxon>
        <taxon>Zymobacter</taxon>
    </lineage>
</organism>
<evidence type="ECO:0000313" key="12">
    <source>
        <dbReference type="Proteomes" id="UP000267342"/>
    </source>
</evidence>
<keyword evidence="2 9" id="KW-0540">Nuclease</keyword>
<evidence type="ECO:0000256" key="2">
    <source>
        <dbReference type="ARBA" id="ARBA00022722"/>
    </source>
</evidence>
<dbReference type="GO" id="GO:0008270">
    <property type="term" value="F:zinc ion binding"/>
    <property type="evidence" value="ECO:0007669"/>
    <property type="project" value="UniProtKB-UniRule"/>
</dbReference>
<dbReference type="GO" id="GO:0008081">
    <property type="term" value="F:phosphoric diester hydrolase activity"/>
    <property type="evidence" value="ECO:0007669"/>
    <property type="project" value="TreeGrafter"/>
</dbReference>
<dbReference type="InterPro" id="IPR001719">
    <property type="entry name" value="AP_endonuc_2"/>
</dbReference>
<feature type="binding site" evidence="9">
    <location>
        <position position="71"/>
    </location>
    <ligand>
        <name>Zn(2+)</name>
        <dbReference type="ChEBI" id="CHEBI:29105"/>
        <label>1</label>
    </ligand>
</feature>
<dbReference type="PANTHER" id="PTHR21445">
    <property type="entry name" value="ENDONUCLEASE IV ENDODEOXYRIBONUCLEASE IV"/>
    <property type="match status" value="1"/>
</dbReference>
<evidence type="ECO:0000256" key="1">
    <source>
        <dbReference type="ARBA" id="ARBA00005340"/>
    </source>
</evidence>
<comment type="function">
    <text evidence="9">Endonuclease IV plays a role in DNA repair. It cleaves phosphodiester bonds at apurinic or apyrimidinic (AP) sites, generating a 3'-hydroxyl group and a 5'-terminal sugar phosphate.</text>
</comment>
<evidence type="ECO:0000259" key="10">
    <source>
        <dbReference type="Pfam" id="PF01261"/>
    </source>
</evidence>
<evidence type="ECO:0000256" key="6">
    <source>
        <dbReference type="ARBA" id="ARBA00022801"/>
    </source>
</evidence>
<evidence type="ECO:0000256" key="9">
    <source>
        <dbReference type="HAMAP-Rule" id="MF_00152"/>
    </source>
</evidence>
<name>A0A348HEV3_9GAMM</name>
<evidence type="ECO:0000256" key="3">
    <source>
        <dbReference type="ARBA" id="ARBA00022723"/>
    </source>
</evidence>
<dbReference type="SMART" id="SM00518">
    <property type="entry name" value="AP2Ec"/>
    <property type="match status" value="1"/>
</dbReference>
<dbReference type="SUPFAM" id="SSF51658">
    <property type="entry name" value="Xylose isomerase-like"/>
    <property type="match status" value="1"/>
</dbReference>
<dbReference type="OrthoDB" id="9805666at2"/>
<feature type="binding site" evidence="9">
    <location>
        <position position="218"/>
    </location>
    <ligand>
        <name>Zn(2+)</name>
        <dbReference type="ChEBI" id="CHEBI:29105"/>
        <label>2</label>
    </ligand>
</feature>
<dbReference type="STRING" id="1123510.GCA_000620025_00387"/>
<dbReference type="GO" id="GO:0003677">
    <property type="term" value="F:DNA binding"/>
    <property type="evidence" value="ECO:0007669"/>
    <property type="project" value="InterPro"/>
</dbReference>
<dbReference type="PROSITE" id="PS00729">
    <property type="entry name" value="AP_NUCLEASE_F2_1"/>
    <property type="match status" value="1"/>
</dbReference>
<gene>
    <name evidence="9" type="primary">nfo</name>
    <name evidence="11" type="ORF">ZBT109_1395</name>
</gene>
<dbReference type="GO" id="GO:0006284">
    <property type="term" value="P:base-excision repair"/>
    <property type="evidence" value="ECO:0007669"/>
    <property type="project" value="TreeGrafter"/>
</dbReference>
<feature type="binding site" evidence="9">
    <location>
        <position position="147"/>
    </location>
    <ligand>
        <name>Zn(2+)</name>
        <dbReference type="ChEBI" id="CHEBI:29105"/>
        <label>1</label>
    </ligand>
</feature>
<comment type="similarity">
    <text evidence="1 9">Belongs to the AP endonuclease 2 family.</text>
</comment>
<sequence length="283" mass="30692">MCRKHVGAHVSAAGGVHHAVDNALAIGANAFALFTRNQRRWESKPLDAAVIAAFKTACTQHGFAARHILPHASYLINLGHPETEGREKSYAAFLDEMQRCEQLGLTRLNLHPGSHLRQISEAACITHIADSINHALEQTQNVSVVLENTAGQGSNMGHRFEQLAAIIAQVEDTSRIGVCVDTCHAFAAGYDLSTAAGTAAMLHALDETVGLRYLQGMHLNDSKTACGSHVDRHAPLGEGLIGLPCFTALMQDARLDDIPLILETTEPDRWAEEIRWLRGQVSD</sequence>
<dbReference type="EC" id="3.1.21.2" evidence="9"/>
<keyword evidence="4 9" id="KW-0255">Endonuclease</keyword>
<evidence type="ECO:0000256" key="8">
    <source>
        <dbReference type="ARBA" id="ARBA00023204"/>
    </source>
</evidence>
<keyword evidence="7 9" id="KW-0862">Zinc</keyword>
<dbReference type="HAMAP" id="MF_00152">
    <property type="entry name" value="Nfo"/>
    <property type="match status" value="1"/>
</dbReference>
<evidence type="ECO:0000256" key="4">
    <source>
        <dbReference type="ARBA" id="ARBA00022759"/>
    </source>
</evidence>
<dbReference type="RefSeq" id="WP_027705741.1">
    <property type="nucleotide sequence ID" value="NZ_AP018933.1"/>
</dbReference>
<dbReference type="Pfam" id="PF01261">
    <property type="entry name" value="AP_endonuc_2"/>
    <property type="match status" value="1"/>
</dbReference>
<accession>A0A348HEV3</accession>
<dbReference type="CDD" id="cd00019">
    <property type="entry name" value="AP2Ec"/>
    <property type="match status" value="1"/>
</dbReference>
<dbReference type="PROSITE" id="PS00730">
    <property type="entry name" value="AP_NUCLEASE_F2_2"/>
    <property type="match status" value="1"/>
</dbReference>
<feature type="binding site" evidence="9">
    <location>
        <position position="147"/>
    </location>
    <ligand>
        <name>Zn(2+)</name>
        <dbReference type="ChEBI" id="CHEBI:29105"/>
        <label>2</label>
    </ligand>
</feature>
<dbReference type="InterPro" id="IPR018246">
    <property type="entry name" value="AP_endonuc_F2_Zn_BS"/>
</dbReference>
<feature type="domain" description="Xylose isomerase-like TIM barrel" evidence="10">
    <location>
        <begin position="20"/>
        <end position="278"/>
    </location>
</feature>
<dbReference type="PANTHER" id="PTHR21445:SF0">
    <property type="entry name" value="APURINIC-APYRIMIDINIC ENDONUCLEASE"/>
    <property type="match status" value="1"/>
</dbReference>
<feature type="binding site" evidence="9">
    <location>
        <position position="184"/>
    </location>
    <ligand>
        <name>Zn(2+)</name>
        <dbReference type="ChEBI" id="CHEBI:29105"/>
        <label>3</label>
    </ligand>
</feature>
<feature type="binding site" evidence="9">
    <location>
        <position position="111"/>
    </location>
    <ligand>
        <name>Zn(2+)</name>
        <dbReference type="ChEBI" id="CHEBI:29105"/>
        <label>1</label>
    </ligand>
</feature>
<dbReference type="Proteomes" id="UP000267342">
    <property type="component" value="Chromosome"/>
</dbReference>
<comment type="catalytic activity">
    <reaction evidence="9">
        <text>Endonucleolytic cleavage to 5'-phosphooligonucleotide end-products.</text>
        <dbReference type="EC" id="3.1.21.2"/>
    </reaction>
</comment>
<dbReference type="FunFam" id="3.20.20.150:FF:000001">
    <property type="entry name" value="Probable endonuclease 4"/>
    <property type="match status" value="1"/>
</dbReference>
<evidence type="ECO:0000313" key="11">
    <source>
        <dbReference type="EMBL" id="BBG30155.1"/>
    </source>
</evidence>
<feature type="binding site" evidence="9">
    <location>
        <position position="181"/>
    </location>
    <ligand>
        <name>Zn(2+)</name>
        <dbReference type="ChEBI" id="CHEBI:29105"/>
        <label>2</label>
    </ligand>
</feature>
<dbReference type="PROSITE" id="PS51432">
    <property type="entry name" value="AP_NUCLEASE_F2_4"/>
    <property type="match status" value="1"/>
</dbReference>
<dbReference type="AlphaFoldDB" id="A0A348HEV3"/>
<feature type="binding site" evidence="9">
    <location>
        <position position="231"/>
    </location>
    <ligand>
        <name>Zn(2+)</name>
        <dbReference type="ChEBI" id="CHEBI:29105"/>
        <label>3</label>
    </ligand>
</feature>
<keyword evidence="8 9" id="KW-0234">DNA repair</keyword>
<dbReference type="GO" id="GO:0003906">
    <property type="term" value="F:DNA-(apurinic or apyrimidinic site) endonuclease activity"/>
    <property type="evidence" value="ECO:0007669"/>
    <property type="project" value="TreeGrafter"/>
</dbReference>
<keyword evidence="5 9" id="KW-0227">DNA damage</keyword>